<dbReference type="InterPro" id="IPR005828">
    <property type="entry name" value="MFS_sugar_transport-like"/>
</dbReference>
<feature type="region of interest" description="Disordered" evidence="7">
    <location>
        <begin position="486"/>
        <end position="517"/>
    </location>
</feature>
<evidence type="ECO:0000259" key="9">
    <source>
        <dbReference type="PROSITE" id="PS50850"/>
    </source>
</evidence>
<feature type="transmembrane region" description="Helical" evidence="8">
    <location>
        <begin position="330"/>
        <end position="349"/>
    </location>
</feature>
<evidence type="ECO:0000256" key="7">
    <source>
        <dbReference type="SAM" id="MobiDB-lite"/>
    </source>
</evidence>
<organism evidence="10 11">
    <name type="scientific">Brachybacterium rhamnosum</name>
    <dbReference type="NCBI Taxonomy" id="173361"/>
    <lineage>
        <taxon>Bacteria</taxon>
        <taxon>Bacillati</taxon>
        <taxon>Actinomycetota</taxon>
        <taxon>Actinomycetes</taxon>
        <taxon>Micrococcales</taxon>
        <taxon>Dermabacteraceae</taxon>
        <taxon>Brachybacterium</taxon>
    </lineage>
</organism>
<feature type="transmembrane region" description="Helical" evidence="8">
    <location>
        <begin position="300"/>
        <end position="318"/>
    </location>
</feature>
<keyword evidence="6 8" id="KW-0472">Membrane</keyword>
<dbReference type="InterPro" id="IPR036259">
    <property type="entry name" value="MFS_trans_sf"/>
</dbReference>
<evidence type="ECO:0000313" key="10">
    <source>
        <dbReference type="EMBL" id="MFD1835252.1"/>
    </source>
</evidence>
<keyword evidence="3" id="KW-1003">Cell membrane</keyword>
<keyword evidence="4 8" id="KW-0812">Transmembrane</keyword>
<evidence type="ECO:0000256" key="1">
    <source>
        <dbReference type="ARBA" id="ARBA00004651"/>
    </source>
</evidence>
<feature type="region of interest" description="Disordered" evidence="7">
    <location>
        <begin position="1"/>
        <end position="21"/>
    </location>
</feature>
<feature type="transmembrane region" description="Helical" evidence="8">
    <location>
        <begin position="175"/>
        <end position="200"/>
    </location>
</feature>
<dbReference type="InterPro" id="IPR011701">
    <property type="entry name" value="MFS"/>
</dbReference>
<feature type="transmembrane region" description="Helical" evidence="8">
    <location>
        <begin position="278"/>
        <end position="294"/>
    </location>
</feature>
<dbReference type="Gene3D" id="1.20.1250.20">
    <property type="entry name" value="MFS general substrate transporter like domains"/>
    <property type="match status" value="2"/>
</dbReference>
<dbReference type="Pfam" id="PF00083">
    <property type="entry name" value="Sugar_tr"/>
    <property type="match status" value="1"/>
</dbReference>
<feature type="transmembrane region" description="Helical" evidence="8">
    <location>
        <begin position="424"/>
        <end position="444"/>
    </location>
</feature>
<feature type="transmembrane region" description="Helical" evidence="8">
    <location>
        <begin position="109"/>
        <end position="128"/>
    </location>
</feature>
<evidence type="ECO:0000256" key="2">
    <source>
        <dbReference type="ARBA" id="ARBA00022448"/>
    </source>
</evidence>
<dbReference type="PANTHER" id="PTHR43045">
    <property type="entry name" value="SHIKIMATE TRANSPORTER"/>
    <property type="match status" value="1"/>
</dbReference>
<protein>
    <submittedName>
        <fullName evidence="10">MFS transporter</fullName>
    </submittedName>
</protein>
<keyword evidence="2" id="KW-0813">Transport</keyword>
<dbReference type="SUPFAM" id="SSF103473">
    <property type="entry name" value="MFS general substrate transporter"/>
    <property type="match status" value="1"/>
</dbReference>
<evidence type="ECO:0000256" key="8">
    <source>
        <dbReference type="SAM" id="Phobius"/>
    </source>
</evidence>
<evidence type="ECO:0000313" key="11">
    <source>
        <dbReference type="Proteomes" id="UP001597280"/>
    </source>
</evidence>
<feature type="transmembrane region" description="Helical" evidence="8">
    <location>
        <begin position="49"/>
        <end position="69"/>
    </location>
</feature>
<keyword evidence="5 8" id="KW-1133">Transmembrane helix</keyword>
<dbReference type="Pfam" id="PF07690">
    <property type="entry name" value="MFS_1"/>
    <property type="match status" value="1"/>
</dbReference>
<proteinExistence type="predicted"/>
<dbReference type="PROSITE" id="PS00217">
    <property type="entry name" value="SUGAR_TRANSPORT_2"/>
    <property type="match status" value="1"/>
</dbReference>
<feature type="domain" description="Major facilitator superfamily (MFS) profile" evidence="9">
    <location>
        <begin position="37"/>
        <end position="448"/>
    </location>
</feature>
<reference evidence="11" key="1">
    <citation type="journal article" date="2019" name="Int. J. Syst. Evol. Microbiol.">
        <title>The Global Catalogue of Microorganisms (GCM) 10K type strain sequencing project: providing services to taxonomists for standard genome sequencing and annotation.</title>
        <authorList>
            <consortium name="The Broad Institute Genomics Platform"/>
            <consortium name="The Broad Institute Genome Sequencing Center for Infectious Disease"/>
            <person name="Wu L."/>
            <person name="Ma J."/>
        </authorList>
    </citation>
    <scope>NUCLEOTIDE SEQUENCE [LARGE SCALE GENOMIC DNA]</scope>
    <source>
        <strain evidence="11">JCM 11650</strain>
    </source>
</reference>
<comment type="caution">
    <text evidence="10">The sequence shown here is derived from an EMBL/GenBank/DDBJ whole genome shotgun (WGS) entry which is preliminary data.</text>
</comment>
<evidence type="ECO:0000256" key="6">
    <source>
        <dbReference type="ARBA" id="ARBA00023136"/>
    </source>
</evidence>
<feature type="transmembrane region" description="Helical" evidence="8">
    <location>
        <begin position="355"/>
        <end position="378"/>
    </location>
</feature>
<gene>
    <name evidence="10" type="ORF">ACFSDA_09205</name>
</gene>
<accession>A0ABW4PYL1</accession>
<dbReference type="CDD" id="cd17369">
    <property type="entry name" value="MFS_ShiA_like"/>
    <property type="match status" value="1"/>
</dbReference>
<dbReference type="InterPro" id="IPR005829">
    <property type="entry name" value="Sugar_transporter_CS"/>
</dbReference>
<dbReference type="Proteomes" id="UP001597280">
    <property type="component" value="Unassembled WGS sequence"/>
</dbReference>
<dbReference type="InterPro" id="IPR020846">
    <property type="entry name" value="MFS_dom"/>
</dbReference>
<evidence type="ECO:0000256" key="4">
    <source>
        <dbReference type="ARBA" id="ARBA00022692"/>
    </source>
</evidence>
<feature type="transmembrane region" description="Helical" evidence="8">
    <location>
        <begin position="399"/>
        <end position="418"/>
    </location>
</feature>
<comment type="subcellular location">
    <subcellularLocation>
        <location evidence="1">Cell membrane</location>
        <topology evidence="1">Multi-pass membrane protein</topology>
    </subcellularLocation>
</comment>
<name>A0ABW4PYL1_9MICO</name>
<evidence type="ECO:0000256" key="5">
    <source>
        <dbReference type="ARBA" id="ARBA00022989"/>
    </source>
</evidence>
<sequence length="517" mass="54075">MSSTTNSPHPTGAPQPDATDPAAAAASADYAANLRRATLSSSIGSAMEYFDFAMYGLMTALVFNTLFFPEGNPAMNTVAAFGIYGVGFVARPFGGLIFGTLGDRLGRKWVLVITVLLMGGASTLIGVLPTFHQAGYLAPIMLVVLRLLQGLGAGAEQAGATVLMAEYSPVRRRGFFSALPFIGIQGGTLLAALVFSLLTLMPEESFLAWGWRLPFLASFVLIIIALFIRSHLRETPTFVHLEKHEQVAERPLREIFTRGRAGVVVGIGLRMAENGGSYMFQSLALAFVTSAAIGMDRGTVTWGVTIGALIGTITVPLSGHLSDRFGRVPVYRAGAVFMLAYTFPAWYLLSSAGEGVAVAVIAIGIGVAVNTMLGPQCAMLPELFGAKHRYLGVAMAREISAVLAGGLAGVLGAAMLAWTGGNWTVLAVYMGTLASITVASTFLVPETRGRDLLRTEDALRISCDEHDHDVPDVPAAALAQVPAQDAVPTDGAVDGGRASVGPETAGAGRTPLPTTAG</sequence>
<dbReference type="PANTHER" id="PTHR43045:SF4">
    <property type="entry name" value="TRANSPORTER YDFJ-RELATED"/>
    <property type="match status" value="1"/>
</dbReference>
<dbReference type="RefSeq" id="WP_343904375.1">
    <property type="nucleotide sequence ID" value="NZ_BAAAIS010000002.1"/>
</dbReference>
<feature type="transmembrane region" description="Helical" evidence="8">
    <location>
        <begin position="81"/>
        <end position="102"/>
    </location>
</feature>
<dbReference type="EMBL" id="JBHUFL010000002">
    <property type="protein sequence ID" value="MFD1835252.1"/>
    <property type="molecule type" value="Genomic_DNA"/>
</dbReference>
<dbReference type="PROSITE" id="PS50850">
    <property type="entry name" value="MFS"/>
    <property type="match status" value="1"/>
</dbReference>
<feature type="transmembrane region" description="Helical" evidence="8">
    <location>
        <begin position="206"/>
        <end position="228"/>
    </location>
</feature>
<evidence type="ECO:0000256" key="3">
    <source>
        <dbReference type="ARBA" id="ARBA00022475"/>
    </source>
</evidence>
<keyword evidence="11" id="KW-1185">Reference proteome</keyword>